<dbReference type="Pfam" id="PF12872">
    <property type="entry name" value="OST-HTH"/>
    <property type="match status" value="1"/>
</dbReference>
<dbReference type="CDD" id="cd10146">
    <property type="entry name" value="LabA_like_C"/>
    <property type="match status" value="1"/>
</dbReference>
<protein>
    <submittedName>
        <fullName evidence="2">NYN domain-containing protein</fullName>
    </submittedName>
</protein>
<dbReference type="AlphaFoldDB" id="A0A4R0PB40"/>
<dbReference type="EMBL" id="SJST01000003">
    <property type="protein sequence ID" value="TCD14461.1"/>
    <property type="molecule type" value="Genomic_DNA"/>
</dbReference>
<dbReference type="OrthoDB" id="9783963at2"/>
<name>A0A4R0PB40_9HYPH</name>
<keyword evidence="3" id="KW-1185">Reference proteome</keyword>
<dbReference type="PROSITE" id="PS51644">
    <property type="entry name" value="HTH_OST"/>
    <property type="match status" value="1"/>
</dbReference>
<feature type="domain" description="HTH OST-type" evidence="1">
    <location>
        <begin position="162"/>
        <end position="236"/>
    </location>
</feature>
<dbReference type="RefSeq" id="WP_131568508.1">
    <property type="nucleotide sequence ID" value="NZ_JAINFK010000002.1"/>
</dbReference>
<dbReference type="PANTHER" id="PTHR35811">
    <property type="entry name" value="SLR1870 PROTEIN"/>
    <property type="match status" value="1"/>
</dbReference>
<dbReference type="InterPro" id="IPR025605">
    <property type="entry name" value="OST-HTH/LOTUS_dom"/>
</dbReference>
<reference evidence="2 3" key="1">
    <citation type="journal article" date="2015" name="Antonie Van Leeuwenhoek">
        <title>Oricola cellulosilytica gen. nov., sp. nov., a cellulose-degrading bacterium of the family Phyllobacteriaceae isolated from surface seashore water, and emended descriptions of Mesorhizobium loti and Phyllobacterium myrsinacearum.</title>
        <authorList>
            <person name="Hameed A."/>
            <person name="Shahina M."/>
            <person name="Lai W.A."/>
            <person name="Lin S.Y."/>
            <person name="Young L.S."/>
            <person name="Liu Y.C."/>
            <person name="Hsu Y.H."/>
            <person name="Young C.C."/>
        </authorList>
    </citation>
    <scope>NUCLEOTIDE SEQUENCE [LARGE SCALE GENOMIC DNA]</scope>
    <source>
        <strain evidence="2 3">KCTC 52183</strain>
    </source>
</reference>
<gene>
    <name evidence="2" type="ORF">E0D97_10400</name>
</gene>
<dbReference type="GO" id="GO:0004540">
    <property type="term" value="F:RNA nuclease activity"/>
    <property type="evidence" value="ECO:0007669"/>
    <property type="project" value="InterPro"/>
</dbReference>
<dbReference type="CDD" id="cd11297">
    <property type="entry name" value="PIN_LabA-like_N_1"/>
    <property type="match status" value="1"/>
</dbReference>
<dbReference type="Pfam" id="PF01936">
    <property type="entry name" value="NYN"/>
    <property type="match status" value="1"/>
</dbReference>
<evidence type="ECO:0000313" key="2">
    <source>
        <dbReference type="EMBL" id="TCD14461.1"/>
    </source>
</evidence>
<organism evidence="2 3">
    <name type="scientific">Oricola cellulosilytica</name>
    <dbReference type="NCBI Taxonomy" id="1429082"/>
    <lineage>
        <taxon>Bacteria</taxon>
        <taxon>Pseudomonadati</taxon>
        <taxon>Pseudomonadota</taxon>
        <taxon>Alphaproteobacteria</taxon>
        <taxon>Hyphomicrobiales</taxon>
        <taxon>Ahrensiaceae</taxon>
        <taxon>Oricola</taxon>
    </lineage>
</organism>
<evidence type="ECO:0000313" key="3">
    <source>
        <dbReference type="Proteomes" id="UP000291301"/>
    </source>
</evidence>
<dbReference type="Gene3D" id="3.30.420.610">
    <property type="entry name" value="LOTUS domain-like"/>
    <property type="match status" value="1"/>
</dbReference>
<dbReference type="PANTHER" id="PTHR35811:SF1">
    <property type="entry name" value="HTH OST-TYPE DOMAIN-CONTAINING PROTEIN"/>
    <property type="match status" value="1"/>
</dbReference>
<proteinExistence type="predicted"/>
<comment type="caution">
    <text evidence="2">The sequence shown here is derived from an EMBL/GenBank/DDBJ whole genome shotgun (WGS) entry which is preliminary data.</text>
</comment>
<accession>A0A4R0PB40</accession>
<dbReference type="Gene3D" id="3.40.50.1010">
    <property type="entry name" value="5'-nuclease"/>
    <property type="match status" value="1"/>
</dbReference>
<dbReference type="InterPro" id="IPR041966">
    <property type="entry name" value="LOTUS-like"/>
</dbReference>
<evidence type="ECO:0000259" key="1">
    <source>
        <dbReference type="PROSITE" id="PS51644"/>
    </source>
</evidence>
<dbReference type="InterPro" id="IPR021139">
    <property type="entry name" value="NYN"/>
</dbReference>
<sequence length="243" mass="26785">MPEDRAPRLAVLIDADNISAKIVDGLFEEIAKIGEASVRRIYGDFSSSRMKGWENVLASHAIVPQQQFAYTKGKNASDITLVIDAMDLLHSGRFDGFCLVSSDSDFTRLASRIREQGFDVYGFGDQKTPESLRQACRRFIYTENLLPEAVAQSSGTSAKREPPSKATPIILKAMEQIDSEDGWMPLSAVGKQLANLSSDFDPRTFGFRKLSDLVRKTGGFEIEDPEGGAIRIRKKPAGAKGRH</sequence>
<dbReference type="Proteomes" id="UP000291301">
    <property type="component" value="Unassembled WGS sequence"/>
</dbReference>